<dbReference type="AlphaFoldDB" id="T5L467"/>
<dbReference type="Proteomes" id="UP000016033">
    <property type="component" value="Unassembled WGS sequence"/>
</dbReference>
<evidence type="ECO:0000313" key="3">
    <source>
        <dbReference type="Proteomes" id="UP000016033"/>
    </source>
</evidence>
<protein>
    <submittedName>
        <fullName evidence="2">Uncharacterized protein</fullName>
    </submittedName>
</protein>
<feature type="coiled-coil region" evidence="1">
    <location>
        <begin position="526"/>
        <end position="553"/>
    </location>
</feature>
<name>T5L467_MICMQ</name>
<dbReference type="EMBL" id="ATAO01000002">
    <property type="protein sequence ID" value="EQM86807.1"/>
    <property type="molecule type" value="Genomic_DNA"/>
</dbReference>
<dbReference type="RefSeq" id="WP_021198129.1">
    <property type="nucleotide sequence ID" value="NZ_ATAO01000002.1"/>
</dbReference>
<accession>T5L467</accession>
<reference evidence="2 3" key="1">
    <citation type="journal article" date="2013" name="Genome Announc.">
        <title>Whole-genome sequences of five oyster-associated bacteria show potential for crude oil hydrocarbon degradation.</title>
        <authorList>
            <person name="Chauhan A."/>
            <person name="Green S."/>
            <person name="Pathak A."/>
            <person name="Thomas J."/>
            <person name="Venkatramanan R."/>
        </authorList>
    </citation>
    <scope>NUCLEOTIDE SEQUENCE [LARGE SCALE GENOMIC DNA]</scope>
    <source>
        <strain evidence="2 3">MF109</strain>
    </source>
</reference>
<keyword evidence="1" id="KW-0175">Coiled coil</keyword>
<evidence type="ECO:0000313" key="2">
    <source>
        <dbReference type="EMBL" id="EQM86807.1"/>
    </source>
</evidence>
<sequence>MMIDYHVRDDWPEGEPDWLKSLVSSLSRQGYVPFALPLTVATQEIRDWVQLASGEEAWVRKDNQNSLKADLAQSVASLGPSLRTAVAREVAALQTCFGVLAASGKAVLSQGPGLRTDQRWADVEGAADSLLAALATDRAVGACWDDLVAIAKDRALETLDYQLVADLLFDMLGRRGQSAERVLRHAVDMLAYGREPEDLPFEERELAVGSRVSKARDLVVAPETIESVAVWLGFKGGFVPEIGAGNVQFYNAPWHIPNSAPGRPDFPHKAELAKITKHGGIFKWQERIGEDYDVDFLVRVDLGLTTAANAFERAVEVIDTIFAVAVHDSNGIRPHLAQYVVVQSGEPTTQSFMVSRAEPGFPDDRHGAQLTVEGLERHAAKIADALATDDLPRFLSAAIEAQTAADLPFSRAFALRKPSEADRRAVVPLADRVVQHVAAYAAMKPGVLFDLLVERWAYARWATAVQNAVLRCLLGGGPNSRRTSELLGEFYASTSRRPWMLFAADHEQELLDLCRVEHERGWITRMLRSLRDLQTYEEIIAEFQEEGENLGQRRTRVRNSLVHGNPTQFAVVDSVREFAEFLGNTALGTALEAFTSQGDFHAVLAQTNGLQQALANGQTAADYWRGHVAAGTDE</sequence>
<organism evidence="2 3">
    <name type="scientific">Microbacterium maritypicum MF109</name>
    <dbReference type="NCBI Taxonomy" id="1333857"/>
    <lineage>
        <taxon>Bacteria</taxon>
        <taxon>Bacillati</taxon>
        <taxon>Actinomycetota</taxon>
        <taxon>Actinomycetes</taxon>
        <taxon>Micrococcales</taxon>
        <taxon>Microbacteriaceae</taxon>
        <taxon>Microbacterium</taxon>
    </lineage>
</organism>
<proteinExistence type="predicted"/>
<gene>
    <name evidence="2" type="ORF">L687_09590</name>
</gene>
<evidence type="ECO:0000256" key="1">
    <source>
        <dbReference type="SAM" id="Coils"/>
    </source>
</evidence>
<dbReference type="PATRIC" id="fig|1333857.3.peg.137"/>
<comment type="caution">
    <text evidence="2">The sequence shown here is derived from an EMBL/GenBank/DDBJ whole genome shotgun (WGS) entry which is preliminary data.</text>
</comment>